<reference evidence="2" key="1">
    <citation type="submission" date="2018-02" db="EMBL/GenBank/DDBJ databases">
        <authorList>
            <person name="Moore K."/>
            <person name="Momper L."/>
        </authorList>
    </citation>
    <scope>NUCLEOTIDE SEQUENCE [LARGE SCALE GENOMIC DNA]</scope>
    <source>
        <strain evidence="2">ULC18</strain>
    </source>
</reference>
<proteinExistence type="predicted"/>
<dbReference type="EMBL" id="PVWK01000132">
    <property type="protein sequence ID" value="PSB25134.1"/>
    <property type="molecule type" value="Genomic_DNA"/>
</dbReference>
<protein>
    <recommendedName>
        <fullName evidence="3">NACHT domain-containing protein</fullName>
    </recommendedName>
</protein>
<organism evidence="1 2">
    <name type="scientific">Stenomitos frigidus ULC18</name>
    <dbReference type="NCBI Taxonomy" id="2107698"/>
    <lineage>
        <taxon>Bacteria</taxon>
        <taxon>Bacillati</taxon>
        <taxon>Cyanobacteriota</taxon>
        <taxon>Cyanophyceae</taxon>
        <taxon>Leptolyngbyales</taxon>
        <taxon>Leptolyngbyaceae</taxon>
        <taxon>Stenomitos</taxon>
    </lineage>
</organism>
<keyword evidence="2" id="KW-1185">Reference proteome</keyword>
<dbReference type="OrthoDB" id="448481at2"/>
<dbReference type="RefSeq" id="WP_106259376.1">
    <property type="nucleotide sequence ID" value="NZ_CAWNSW010000032.1"/>
</dbReference>
<evidence type="ECO:0000313" key="1">
    <source>
        <dbReference type="EMBL" id="PSB25134.1"/>
    </source>
</evidence>
<name>A0A2T1DXM7_9CYAN</name>
<dbReference type="Gene3D" id="3.40.50.300">
    <property type="entry name" value="P-loop containing nucleotide triphosphate hydrolases"/>
    <property type="match status" value="1"/>
</dbReference>
<dbReference type="Proteomes" id="UP000239576">
    <property type="component" value="Unassembled WGS sequence"/>
</dbReference>
<accession>A0A2T1DXM7</accession>
<gene>
    <name evidence="1" type="ORF">C7B82_24475</name>
</gene>
<dbReference type="AlphaFoldDB" id="A0A2T1DXM7"/>
<sequence length="86" mass="9346">MVLGGPGAGKSTFLKRIGLEALKGKNGGFNHSCIPVLIELRGFNNREIDIEKAIAEEFRVCGFPNHAEQTEKLLKAGKLLVLLDGR</sequence>
<comment type="caution">
    <text evidence="1">The sequence shown here is derived from an EMBL/GenBank/DDBJ whole genome shotgun (WGS) entry which is preliminary data.</text>
</comment>
<evidence type="ECO:0008006" key="3">
    <source>
        <dbReference type="Google" id="ProtNLM"/>
    </source>
</evidence>
<evidence type="ECO:0000313" key="2">
    <source>
        <dbReference type="Proteomes" id="UP000239576"/>
    </source>
</evidence>
<dbReference type="InterPro" id="IPR027417">
    <property type="entry name" value="P-loop_NTPase"/>
</dbReference>
<dbReference type="SUPFAM" id="SSF52540">
    <property type="entry name" value="P-loop containing nucleoside triphosphate hydrolases"/>
    <property type="match status" value="1"/>
</dbReference>
<reference evidence="1 2" key="2">
    <citation type="submission" date="2018-03" db="EMBL/GenBank/DDBJ databases">
        <title>The ancient ancestry and fast evolution of plastids.</title>
        <authorList>
            <person name="Moore K.R."/>
            <person name="Magnabosco C."/>
            <person name="Momper L."/>
            <person name="Gold D.A."/>
            <person name="Bosak T."/>
            <person name="Fournier G.P."/>
        </authorList>
    </citation>
    <scope>NUCLEOTIDE SEQUENCE [LARGE SCALE GENOMIC DNA]</scope>
    <source>
        <strain evidence="1 2">ULC18</strain>
    </source>
</reference>